<dbReference type="EMBL" id="JACHHH010000013">
    <property type="protein sequence ID" value="MBB6042249.1"/>
    <property type="molecule type" value="Genomic_DNA"/>
</dbReference>
<accession>A0A7W9SHJ6</accession>
<dbReference type="Proteomes" id="UP000522163">
    <property type="component" value="Unassembled WGS sequence"/>
</dbReference>
<evidence type="ECO:0000313" key="3">
    <source>
        <dbReference type="Proteomes" id="UP000522163"/>
    </source>
</evidence>
<dbReference type="AlphaFoldDB" id="A0A7W9SHJ6"/>
<dbReference type="InterPro" id="IPR027417">
    <property type="entry name" value="P-loop_NTPase"/>
</dbReference>
<proteinExistence type="predicted"/>
<dbReference type="CDD" id="cd00009">
    <property type="entry name" value="AAA"/>
    <property type="match status" value="1"/>
</dbReference>
<dbReference type="GO" id="GO:0005524">
    <property type="term" value="F:ATP binding"/>
    <property type="evidence" value="ECO:0007669"/>
    <property type="project" value="InterPro"/>
</dbReference>
<dbReference type="Pfam" id="PF00308">
    <property type="entry name" value="Bac_DnaA"/>
    <property type="match status" value="1"/>
</dbReference>
<sequence>MALSNGQVQEIQRILSERQLEAHRRYLEKREEIFRKLPELEELEEKVRAFSLSVAGEMQQGKREGFLRLKEEIGKLHKEKKALLEGVGYKIQDLEEEEHFCPLCQDTGYVDGKKCQCFLKLQGELLYRQSRMGAVLERENFSKFQLERFDNIEKLGQCGNKTLREYIKEIRDYLINYCEEYPKNNRSILFTGSTGTGKTYFLHSIAKALLDRGVSVLYFTATGLFEYFSKRMREEDTEDYIEEVDVILIDDLGTEFSNSFTTSRFFALLNQRILDRKTMLISTNLNFKELREMYSDRVVSRFMSDYEIIPLYGKDQRL</sequence>
<dbReference type="GO" id="GO:0006260">
    <property type="term" value="P:DNA replication"/>
    <property type="evidence" value="ECO:0007669"/>
    <property type="project" value="TreeGrafter"/>
</dbReference>
<dbReference type="PANTHER" id="PTHR30050:SF4">
    <property type="entry name" value="ATP-BINDING PROTEIN RV3427C IN INSERTION SEQUENCE-RELATED"/>
    <property type="match status" value="1"/>
</dbReference>
<dbReference type="PANTHER" id="PTHR30050">
    <property type="entry name" value="CHROMOSOMAL REPLICATION INITIATOR PROTEIN DNAA"/>
    <property type="match status" value="1"/>
</dbReference>
<feature type="domain" description="AAA+ ATPase" evidence="1">
    <location>
        <begin position="184"/>
        <end position="314"/>
    </location>
</feature>
<dbReference type="RefSeq" id="WP_183684730.1">
    <property type="nucleotide sequence ID" value="NZ_JACHHH010000013.1"/>
</dbReference>
<comment type="caution">
    <text evidence="2">The sequence shown here is derived from an EMBL/GenBank/DDBJ whole genome shotgun (WGS) entry which is preliminary data.</text>
</comment>
<dbReference type="GeneID" id="85015756"/>
<name>A0A7W9SHJ6_9FIRM</name>
<reference evidence="2 3" key="1">
    <citation type="submission" date="2020-08" db="EMBL/GenBank/DDBJ databases">
        <title>Genomic Encyclopedia of Type Strains, Phase IV (KMG-IV): sequencing the most valuable type-strain genomes for metagenomic binning, comparative biology and taxonomic classification.</title>
        <authorList>
            <person name="Goeker M."/>
        </authorList>
    </citation>
    <scope>NUCLEOTIDE SEQUENCE [LARGE SCALE GENOMIC DNA]</scope>
    <source>
        <strain evidence="2 3">DSM 17245</strain>
    </source>
</reference>
<organism evidence="2 3">
    <name type="scientific">Oribacterium sinus</name>
    <dbReference type="NCBI Taxonomy" id="237576"/>
    <lineage>
        <taxon>Bacteria</taxon>
        <taxon>Bacillati</taxon>
        <taxon>Bacillota</taxon>
        <taxon>Clostridia</taxon>
        <taxon>Lachnospirales</taxon>
        <taxon>Lachnospiraceae</taxon>
        <taxon>Oribacterium</taxon>
    </lineage>
</organism>
<dbReference type="InterPro" id="IPR003593">
    <property type="entry name" value="AAA+_ATPase"/>
</dbReference>
<gene>
    <name evidence="2" type="ORF">HNQ46_002245</name>
</gene>
<dbReference type="Gene3D" id="3.40.50.300">
    <property type="entry name" value="P-loop containing nucleotide triphosphate hydrolases"/>
    <property type="match status" value="1"/>
</dbReference>
<evidence type="ECO:0000313" key="2">
    <source>
        <dbReference type="EMBL" id="MBB6042249.1"/>
    </source>
</evidence>
<dbReference type="NCBIfam" id="NF005304">
    <property type="entry name" value="PRK06835.1"/>
    <property type="match status" value="1"/>
</dbReference>
<dbReference type="InterPro" id="IPR013317">
    <property type="entry name" value="DnaA_dom"/>
</dbReference>
<protein>
    <submittedName>
        <fullName evidence="2">DNA replication protein DnaC</fullName>
    </submittedName>
</protein>
<evidence type="ECO:0000259" key="1">
    <source>
        <dbReference type="SMART" id="SM00382"/>
    </source>
</evidence>
<dbReference type="SMART" id="SM00382">
    <property type="entry name" value="AAA"/>
    <property type="match status" value="1"/>
</dbReference>
<dbReference type="SUPFAM" id="SSF52540">
    <property type="entry name" value="P-loop containing nucleoside triphosphate hydrolases"/>
    <property type="match status" value="1"/>
</dbReference>